<dbReference type="PROSITE" id="PS51257">
    <property type="entry name" value="PROKAR_LIPOPROTEIN"/>
    <property type="match status" value="1"/>
</dbReference>
<dbReference type="AlphaFoldDB" id="A1R2D1"/>
<feature type="region of interest" description="Disordered" evidence="1">
    <location>
        <begin position="181"/>
        <end position="281"/>
    </location>
</feature>
<evidence type="ECO:0000313" key="2">
    <source>
        <dbReference type="EMBL" id="ABM08196.1"/>
    </source>
</evidence>
<dbReference type="Proteomes" id="UP000000637">
    <property type="component" value="Chromosome"/>
</dbReference>
<dbReference type="KEGG" id="aau:AAur_0587"/>
<accession>A1R2D1</accession>
<sequence length="382" mass="41186">MCRGGFPCPGSTALLGLAACGVKMGAVVCALTTGTEPGPLVAGTDSVAVAVDGAWCTPACADHHHPRSSRVSPTAARAENDAPLRRSARCLRKLLLLVASPAPAHQQPACQEDDAHAAKAHQECSDDRCLLGSAGTGQSDGGIHIGALVPPCAGQGNCLIRSRSCCSGSGCRSGRRRRRLSCSHRGGGRRRRRLSCSHRGGGRRRRRRRRRLSCSHRGGGRRRRRLSCSHRGGGRRRRRLSCSHRGGGRRRLSRRLSCSHRGGGRRRRRRRLSCSHRGGGRRRRRLSWSDRYRRRRGCGARGRRCCGRGDAGGGGHHVGVEGDLSVTGKQPPLHNCVGLSCYRCQREDGPLETRSSAQRCRAANLPEHVARLGAVSEHDAAG</sequence>
<evidence type="ECO:0000256" key="1">
    <source>
        <dbReference type="SAM" id="MobiDB-lite"/>
    </source>
</evidence>
<protein>
    <submittedName>
        <fullName evidence="2">Lipoprotein</fullName>
    </submittedName>
</protein>
<evidence type="ECO:0000313" key="3">
    <source>
        <dbReference type="Proteomes" id="UP000000637"/>
    </source>
</evidence>
<dbReference type="STRING" id="290340.AAur_0587"/>
<dbReference type="EMBL" id="CP000474">
    <property type="protein sequence ID" value="ABM08196.1"/>
    <property type="molecule type" value="Genomic_DNA"/>
</dbReference>
<reference evidence="2 3" key="1">
    <citation type="journal article" date="2006" name="PLoS Genet.">
        <title>Secrets of soil survival revealed by the genome sequence of Arthrobacter aurescens TC1.</title>
        <authorList>
            <person name="Mongodin E.F."/>
            <person name="Shapir N."/>
            <person name="Daugherty S.C."/>
            <person name="DeBoy R.T."/>
            <person name="Emerson J.B."/>
            <person name="Shvartzbeyn A."/>
            <person name="Radune D."/>
            <person name="Vamathevan J."/>
            <person name="Riggs F."/>
            <person name="Grinberg V."/>
            <person name="Khouri H."/>
            <person name="Wackett L.P."/>
            <person name="Nelson K.E."/>
            <person name="Sadowsky M.J."/>
        </authorList>
    </citation>
    <scope>NUCLEOTIDE SEQUENCE [LARGE SCALE GENOMIC DNA]</scope>
    <source>
        <strain evidence="2 3">TC1</strain>
    </source>
</reference>
<name>A1R2D1_PAEAT</name>
<keyword evidence="3" id="KW-1185">Reference proteome</keyword>
<keyword evidence="2" id="KW-0449">Lipoprotein</keyword>
<proteinExistence type="predicted"/>
<dbReference type="HOGENOM" id="CLU_722889_0_0_11"/>
<gene>
    <name evidence="2" type="ordered locus">AAur_0587</name>
</gene>
<organism evidence="2 3">
    <name type="scientific">Paenarthrobacter aurescens (strain TC1)</name>
    <dbReference type="NCBI Taxonomy" id="290340"/>
    <lineage>
        <taxon>Bacteria</taxon>
        <taxon>Bacillati</taxon>
        <taxon>Actinomycetota</taxon>
        <taxon>Actinomycetes</taxon>
        <taxon>Micrococcales</taxon>
        <taxon>Micrococcaceae</taxon>
        <taxon>Paenarthrobacter</taxon>
    </lineage>
</organism>